<keyword evidence="5" id="KW-0571">Peptide transport</keyword>
<feature type="transmembrane region" description="Helical" evidence="8">
    <location>
        <begin position="27"/>
        <end position="45"/>
    </location>
</feature>
<evidence type="ECO:0000256" key="7">
    <source>
        <dbReference type="ARBA" id="ARBA00023136"/>
    </source>
</evidence>
<feature type="transmembrane region" description="Helical" evidence="8">
    <location>
        <begin position="236"/>
        <end position="257"/>
    </location>
</feature>
<feature type="transmembrane region" description="Helical" evidence="8">
    <location>
        <begin position="269"/>
        <end position="286"/>
    </location>
</feature>
<dbReference type="RefSeq" id="WP_394818765.1">
    <property type="nucleotide sequence ID" value="NZ_JAWJZY010000001.1"/>
</dbReference>
<organism evidence="9 10">
    <name type="scientific">Sorlinia euscelidii</name>
    <dbReference type="NCBI Taxonomy" id="3081148"/>
    <lineage>
        <taxon>Bacteria</taxon>
        <taxon>Pseudomonadati</taxon>
        <taxon>Pseudomonadota</taxon>
        <taxon>Alphaproteobacteria</taxon>
        <taxon>Acetobacterales</taxon>
        <taxon>Acetobacteraceae</taxon>
        <taxon>Sorlinia</taxon>
    </lineage>
</organism>
<evidence type="ECO:0000256" key="5">
    <source>
        <dbReference type="ARBA" id="ARBA00022856"/>
    </source>
</evidence>
<keyword evidence="6 8" id="KW-1133">Transmembrane helix</keyword>
<proteinExistence type="predicted"/>
<name>A0ABU7TZ43_9PROT</name>
<feature type="transmembrane region" description="Helical" evidence="8">
    <location>
        <begin position="210"/>
        <end position="230"/>
    </location>
</feature>
<accession>A0ABU7TZ43</accession>
<feature type="transmembrane region" description="Helical" evidence="8">
    <location>
        <begin position="349"/>
        <end position="368"/>
    </location>
</feature>
<evidence type="ECO:0000313" key="10">
    <source>
        <dbReference type="Proteomes" id="UP001312908"/>
    </source>
</evidence>
<evidence type="ECO:0000256" key="1">
    <source>
        <dbReference type="ARBA" id="ARBA00004651"/>
    </source>
</evidence>
<feature type="transmembrane region" description="Helical" evidence="8">
    <location>
        <begin position="457"/>
        <end position="479"/>
    </location>
</feature>
<keyword evidence="5" id="KW-0653">Protein transport</keyword>
<dbReference type="InterPro" id="IPR050171">
    <property type="entry name" value="MFS_Transporters"/>
</dbReference>
<dbReference type="PANTHER" id="PTHR23517">
    <property type="entry name" value="RESISTANCE PROTEIN MDTM, PUTATIVE-RELATED-RELATED"/>
    <property type="match status" value="1"/>
</dbReference>
<comment type="caution">
    <text evidence="9">The sequence shown here is derived from an EMBL/GenBank/DDBJ whole genome shotgun (WGS) entry which is preliminary data.</text>
</comment>
<dbReference type="PANTHER" id="PTHR23517:SF15">
    <property type="entry name" value="PROTON-DEPENDENT OLIGOPEPTIDE FAMILY TRANSPORT PROTEIN"/>
    <property type="match status" value="1"/>
</dbReference>
<comment type="subcellular location">
    <subcellularLocation>
        <location evidence="1">Cell membrane</location>
        <topology evidence="1">Multi-pass membrane protein</topology>
    </subcellularLocation>
</comment>
<feature type="transmembrane region" description="Helical" evidence="8">
    <location>
        <begin position="51"/>
        <end position="73"/>
    </location>
</feature>
<evidence type="ECO:0000256" key="4">
    <source>
        <dbReference type="ARBA" id="ARBA00022692"/>
    </source>
</evidence>
<dbReference type="InterPro" id="IPR000109">
    <property type="entry name" value="POT_fam"/>
</dbReference>
<evidence type="ECO:0000256" key="8">
    <source>
        <dbReference type="SAM" id="Phobius"/>
    </source>
</evidence>
<feature type="transmembrane region" description="Helical" evidence="8">
    <location>
        <begin position="380"/>
        <end position="404"/>
    </location>
</feature>
<dbReference type="CDD" id="cd17346">
    <property type="entry name" value="MFS_DtpA_like"/>
    <property type="match status" value="1"/>
</dbReference>
<keyword evidence="4 8" id="KW-0812">Transmembrane</keyword>
<keyword evidence="2" id="KW-0813">Transport</keyword>
<sequence>MKAESSKPPSREQSFSVVFAVELWERFGYYGMQAILAVYLVQNLGMTDRTALAIMGAFFALTYITPVFGGFLGDRVIGPRRAMLWGAAILAAGYFVLALADAHRALLSMAMASISAGNGLFKPNAANLVRRIYQGDDKKLDGVFTLYYMAVNVGSTLSMLFTPWLRDRWGQESAFLTCSAGLVIGIMWYLSRRRWLISAGAERDQHRLPLLTLMGLLAGFVALIAALSIVIFSPDLARICVWGACLAVAIYWGILFYRTEAAQRPGLKLTYLLALQSMVFLIFYQQQVTSLTLFALRAVDGRFQIGGVTLFRFSAGQFQALNPIWIMLVSPLLARFYHAAARRNHPISLATKMLIGFILVTMGFFVWWQAASLSTGRISAWIMVLGYGLISVAELLTMALGLAVIARYTAARSSGFMMGCLYLLWGVAMYLGSLVAMHAAMPGPNLPDVVASHIYGLLFRDLFIAGLMATLCIAALLPLARRWDKAHLSTTGAPLDEAVQEVAGIPL</sequence>
<gene>
    <name evidence="9" type="ORF">DOFOFD_01915</name>
</gene>
<feature type="transmembrane region" description="Helical" evidence="8">
    <location>
        <begin position="416"/>
        <end position="437"/>
    </location>
</feature>
<dbReference type="Gene3D" id="1.20.1250.20">
    <property type="entry name" value="MFS general substrate transporter like domains"/>
    <property type="match status" value="1"/>
</dbReference>
<dbReference type="NCBIfam" id="TIGR00924">
    <property type="entry name" value="yjdL_sub1_fam"/>
    <property type="match status" value="1"/>
</dbReference>
<dbReference type="EMBL" id="JAWJZY010000001">
    <property type="protein sequence ID" value="MEE8657770.1"/>
    <property type="molecule type" value="Genomic_DNA"/>
</dbReference>
<reference evidence="9 10" key="1">
    <citation type="submission" date="2023-10" db="EMBL/GenBank/DDBJ databases">
        <title>Sorlinia euscelidii gen. nov., sp. nov., an acetic acid bacteria isolated from the gut of Euscelidius variegatus emitter.</title>
        <authorList>
            <person name="Michoud G."/>
            <person name="Marasco R."/>
            <person name="Seferji K."/>
            <person name="Gonella E."/>
            <person name="Garuglieri E."/>
            <person name="Alma A."/>
            <person name="Mapelli F."/>
            <person name="Borin S."/>
            <person name="Daffonchio D."/>
            <person name="Crotti E."/>
        </authorList>
    </citation>
    <scope>NUCLEOTIDE SEQUENCE [LARGE SCALE GENOMIC DNA]</scope>
    <source>
        <strain evidence="9 10">EV16P</strain>
    </source>
</reference>
<evidence type="ECO:0000313" key="9">
    <source>
        <dbReference type="EMBL" id="MEE8657770.1"/>
    </source>
</evidence>
<dbReference type="InterPro" id="IPR036259">
    <property type="entry name" value="MFS_trans_sf"/>
</dbReference>
<feature type="transmembrane region" description="Helical" evidence="8">
    <location>
        <begin position="82"/>
        <end position="99"/>
    </location>
</feature>
<feature type="transmembrane region" description="Helical" evidence="8">
    <location>
        <begin position="320"/>
        <end position="337"/>
    </location>
</feature>
<evidence type="ECO:0000256" key="3">
    <source>
        <dbReference type="ARBA" id="ARBA00022475"/>
    </source>
</evidence>
<protein>
    <submittedName>
        <fullName evidence="9">Amino acid/peptide transporter</fullName>
    </submittedName>
</protein>
<keyword evidence="10" id="KW-1185">Reference proteome</keyword>
<keyword evidence="7 8" id="KW-0472">Membrane</keyword>
<keyword evidence="3" id="KW-1003">Cell membrane</keyword>
<dbReference type="InterPro" id="IPR005279">
    <property type="entry name" value="Dipep/tripep_permease"/>
</dbReference>
<feature type="transmembrane region" description="Helical" evidence="8">
    <location>
        <begin position="142"/>
        <end position="161"/>
    </location>
</feature>
<feature type="transmembrane region" description="Helical" evidence="8">
    <location>
        <begin position="173"/>
        <end position="190"/>
    </location>
</feature>
<dbReference type="Proteomes" id="UP001312908">
    <property type="component" value="Unassembled WGS sequence"/>
</dbReference>
<dbReference type="Pfam" id="PF00854">
    <property type="entry name" value="PTR2"/>
    <property type="match status" value="1"/>
</dbReference>
<evidence type="ECO:0000256" key="6">
    <source>
        <dbReference type="ARBA" id="ARBA00022989"/>
    </source>
</evidence>
<dbReference type="SUPFAM" id="SSF103473">
    <property type="entry name" value="MFS general substrate transporter"/>
    <property type="match status" value="1"/>
</dbReference>
<evidence type="ECO:0000256" key="2">
    <source>
        <dbReference type="ARBA" id="ARBA00022448"/>
    </source>
</evidence>